<evidence type="ECO:0000313" key="2">
    <source>
        <dbReference type="Proteomes" id="UP001140949"/>
    </source>
</evidence>
<dbReference type="PANTHER" id="PTHR10826">
    <property type="entry name" value="COMPLEMENT COMPONENT 1"/>
    <property type="match status" value="1"/>
</dbReference>
<dbReference type="Proteomes" id="UP001140949">
    <property type="component" value="Unassembled WGS sequence"/>
</dbReference>
<gene>
    <name evidence="1" type="ORF">M6B38_358875</name>
</gene>
<reference evidence="1" key="2">
    <citation type="submission" date="2023-04" db="EMBL/GenBank/DDBJ databases">
        <authorList>
            <person name="Bruccoleri R.E."/>
            <person name="Oakeley E.J."/>
            <person name="Faust A.-M."/>
            <person name="Dessus-Babus S."/>
            <person name="Altorfer M."/>
            <person name="Burckhardt D."/>
            <person name="Oertli M."/>
            <person name="Naumann U."/>
            <person name="Petersen F."/>
            <person name="Wong J."/>
        </authorList>
    </citation>
    <scope>NUCLEOTIDE SEQUENCE</scope>
    <source>
        <strain evidence="1">GSM-AAB239-AS_SAM_17_03QT</strain>
        <tissue evidence="1">Leaf</tissue>
    </source>
</reference>
<dbReference type="GO" id="GO:0005759">
    <property type="term" value="C:mitochondrial matrix"/>
    <property type="evidence" value="ECO:0007669"/>
    <property type="project" value="InterPro"/>
</dbReference>
<dbReference type="AlphaFoldDB" id="A0AAX6GKT4"/>
<accession>A0AAX6GKT4</accession>
<protein>
    <recommendedName>
        <fullName evidence="3">Mitochondrial glycoprotein</fullName>
    </recommendedName>
</protein>
<sequence>MARLLLRSVKTLTLTHPPSSRRSYLAFNDNLLRILSTEITYFSDYHHPLTPPPTFRSFDIEDRPGEPWVRLRRDGVRIDATMFDGVAPVPEEKRRVYEGETRLHVSFVVEVTKGDEVLEFVCSAWPESMQVERVFPMRRSAGITRPYMGRKFKYLPEDLQKVMLDYLEEGGVDDELAMFLHQYMANKDKSEILRWMKKIESFVKK</sequence>
<evidence type="ECO:0000313" key="1">
    <source>
        <dbReference type="EMBL" id="KAJ6828907.1"/>
    </source>
</evidence>
<name>A0AAX6GKT4_IRIPA</name>
<proteinExistence type="predicted"/>
<keyword evidence="2" id="KW-1185">Reference proteome</keyword>
<dbReference type="Gene3D" id="3.10.280.10">
    <property type="entry name" value="Mitochondrial glycoprotein"/>
    <property type="match status" value="1"/>
</dbReference>
<dbReference type="EMBL" id="JANAVB010018993">
    <property type="protein sequence ID" value="KAJ6828907.1"/>
    <property type="molecule type" value="Genomic_DNA"/>
</dbReference>
<dbReference type="Pfam" id="PF02330">
    <property type="entry name" value="MAM33"/>
    <property type="match status" value="1"/>
</dbReference>
<reference evidence="1" key="1">
    <citation type="journal article" date="2023" name="GigaByte">
        <title>Genome assembly of the bearded iris, Iris pallida Lam.</title>
        <authorList>
            <person name="Bruccoleri R.E."/>
            <person name="Oakeley E.J."/>
            <person name="Faust A.M.E."/>
            <person name="Altorfer M."/>
            <person name="Dessus-Babus S."/>
            <person name="Burckhardt D."/>
            <person name="Oertli M."/>
            <person name="Naumann U."/>
            <person name="Petersen F."/>
            <person name="Wong J."/>
        </authorList>
    </citation>
    <scope>NUCLEOTIDE SEQUENCE</scope>
    <source>
        <strain evidence="1">GSM-AAB239-AS_SAM_17_03QT</strain>
    </source>
</reference>
<organism evidence="1 2">
    <name type="scientific">Iris pallida</name>
    <name type="common">Sweet iris</name>
    <dbReference type="NCBI Taxonomy" id="29817"/>
    <lineage>
        <taxon>Eukaryota</taxon>
        <taxon>Viridiplantae</taxon>
        <taxon>Streptophyta</taxon>
        <taxon>Embryophyta</taxon>
        <taxon>Tracheophyta</taxon>
        <taxon>Spermatophyta</taxon>
        <taxon>Magnoliopsida</taxon>
        <taxon>Liliopsida</taxon>
        <taxon>Asparagales</taxon>
        <taxon>Iridaceae</taxon>
        <taxon>Iridoideae</taxon>
        <taxon>Irideae</taxon>
        <taxon>Iris</taxon>
    </lineage>
</organism>
<dbReference type="SUPFAM" id="SSF54529">
    <property type="entry name" value="Mitochondrial glycoprotein MAM33-like"/>
    <property type="match status" value="1"/>
</dbReference>
<dbReference type="InterPro" id="IPR036561">
    <property type="entry name" value="MAM33_sf"/>
</dbReference>
<dbReference type="PANTHER" id="PTHR10826:SF36">
    <property type="entry name" value="OS08G0439900 PROTEIN"/>
    <property type="match status" value="1"/>
</dbReference>
<evidence type="ECO:0008006" key="3">
    <source>
        <dbReference type="Google" id="ProtNLM"/>
    </source>
</evidence>
<dbReference type="InterPro" id="IPR003428">
    <property type="entry name" value="MAM33"/>
</dbReference>
<comment type="caution">
    <text evidence="1">The sequence shown here is derived from an EMBL/GenBank/DDBJ whole genome shotgun (WGS) entry which is preliminary data.</text>
</comment>